<keyword evidence="2" id="KW-1185">Reference proteome</keyword>
<gene>
    <name evidence="1" type="ORF">ACFSL4_13795</name>
</gene>
<sequence>MSPDTPEATVVKPRHSLDLTGEEALRLLGEVPLGRLVFTRHALPTIRPVNHVLHNGDIVIRTQEGTALTSRVREADSRGVVVAYEADCIDPDSRLGWSVVATGYARPVTDPGELAYYRSVLRPWLSGTMDQTFRIRPDLVTGVRLVPAPAEG</sequence>
<organism evidence="1 2">
    <name type="scientific">Streptomyces caeni</name>
    <dbReference type="NCBI Taxonomy" id="2307231"/>
    <lineage>
        <taxon>Bacteria</taxon>
        <taxon>Bacillati</taxon>
        <taxon>Actinomycetota</taxon>
        <taxon>Actinomycetes</taxon>
        <taxon>Kitasatosporales</taxon>
        <taxon>Streptomycetaceae</taxon>
        <taxon>Streptomyces</taxon>
    </lineage>
</organism>
<comment type="caution">
    <text evidence="1">The sequence shown here is derived from an EMBL/GenBank/DDBJ whole genome shotgun (WGS) entry which is preliminary data.</text>
</comment>
<dbReference type="Gene3D" id="2.30.110.10">
    <property type="entry name" value="Electron Transport, Fmn-binding Protein, Chain A"/>
    <property type="match status" value="1"/>
</dbReference>
<proteinExistence type="predicted"/>
<dbReference type="Proteomes" id="UP001597261">
    <property type="component" value="Unassembled WGS sequence"/>
</dbReference>
<dbReference type="EMBL" id="JBHUDX010000031">
    <property type="protein sequence ID" value="MFD1659247.1"/>
    <property type="molecule type" value="Genomic_DNA"/>
</dbReference>
<dbReference type="SUPFAM" id="SSF50475">
    <property type="entry name" value="FMN-binding split barrel"/>
    <property type="match status" value="1"/>
</dbReference>
<evidence type="ECO:0000313" key="1">
    <source>
        <dbReference type="EMBL" id="MFD1659247.1"/>
    </source>
</evidence>
<dbReference type="GO" id="GO:0016491">
    <property type="term" value="F:oxidoreductase activity"/>
    <property type="evidence" value="ECO:0007669"/>
    <property type="project" value="UniProtKB-KW"/>
</dbReference>
<keyword evidence="1" id="KW-0560">Oxidoreductase</keyword>
<reference evidence="2" key="1">
    <citation type="journal article" date="2019" name="Int. J. Syst. Evol. Microbiol.">
        <title>The Global Catalogue of Microorganisms (GCM) 10K type strain sequencing project: providing services to taxonomists for standard genome sequencing and annotation.</title>
        <authorList>
            <consortium name="The Broad Institute Genomics Platform"/>
            <consortium name="The Broad Institute Genome Sequencing Center for Infectious Disease"/>
            <person name="Wu L."/>
            <person name="Ma J."/>
        </authorList>
    </citation>
    <scope>NUCLEOTIDE SEQUENCE [LARGE SCALE GENOMIC DNA]</scope>
    <source>
        <strain evidence="2">CGMCC 1.12470</strain>
    </source>
</reference>
<name>A0ABW4IR88_9ACTN</name>
<evidence type="ECO:0000313" key="2">
    <source>
        <dbReference type="Proteomes" id="UP001597261"/>
    </source>
</evidence>
<accession>A0ABW4IR88</accession>
<dbReference type="EC" id="1.-.-.-" evidence="1"/>
<protein>
    <submittedName>
        <fullName evidence="1">Pyridoxamine 5'-phosphate oxidase family protein</fullName>
        <ecNumber evidence="1">1.-.-.-</ecNumber>
    </submittedName>
</protein>
<dbReference type="Pfam" id="PF12900">
    <property type="entry name" value="Pyridox_ox_2"/>
    <property type="match status" value="1"/>
</dbReference>
<dbReference type="RefSeq" id="WP_381082210.1">
    <property type="nucleotide sequence ID" value="NZ_JBHUDX010000031.1"/>
</dbReference>
<dbReference type="InterPro" id="IPR012349">
    <property type="entry name" value="Split_barrel_FMN-bd"/>
</dbReference>
<dbReference type="InterPro" id="IPR024747">
    <property type="entry name" value="Pyridox_Oxase-rel"/>
</dbReference>